<feature type="transmembrane region" description="Helical" evidence="6">
    <location>
        <begin position="292"/>
        <end position="320"/>
    </location>
</feature>
<dbReference type="AlphaFoldDB" id="A0A1L9VGW7"/>
<dbReference type="GO" id="GO:0005886">
    <property type="term" value="C:plasma membrane"/>
    <property type="evidence" value="ECO:0007669"/>
    <property type="project" value="TreeGrafter"/>
</dbReference>
<dbReference type="PANTHER" id="PTHR23502">
    <property type="entry name" value="MAJOR FACILITATOR SUPERFAMILY"/>
    <property type="match status" value="1"/>
</dbReference>
<evidence type="ECO:0000256" key="3">
    <source>
        <dbReference type="ARBA" id="ARBA00022989"/>
    </source>
</evidence>
<dbReference type="GO" id="GO:0022857">
    <property type="term" value="F:transmembrane transporter activity"/>
    <property type="evidence" value="ECO:0007669"/>
    <property type="project" value="InterPro"/>
</dbReference>
<evidence type="ECO:0000313" key="7">
    <source>
        <dbReference type="EMBL" id="OJJ83082.1"/>
    </source>
</evidence>
<comment type="subcellular location">
    <subcellularLocation>
        <location evidence="1">Membrane</location>
        <topology evidence="1">Multi-pass membrane protein</topology>
    </subcellularLocation>
</comment>
<feature type="transmembrane region" description="Helical" evidence="6">
    <location>
        <begin position="97"/>
        <end position="118"/>
    </location>
</feature>
<gene>
    <name evidence="7" type="ORF">ASPGLDRAFT_26689</name>
</gene>
<keyword evidence="2 6" id="KW-0812">Transmembrane</keyword>
<dbReference type="STRING" id="1160497.A0A1L9VGW7"/>
<protein>
    <recommendedName>
        <fullName evidence="9">Major facilitator superfamily (MFS) profile domain-containing protein</fullName>
    </recommendedName>
</protein>
<accession>A0A1L9VGW7</accession>
<dbReference type="OrthoDB" id="5215911at2759"/>
<organism evidence="7 8">
    <name type="scientific">Aspergillus glaucus CBS 516.65</name>
    <dbReference type="NCBI Taxonomy" id="1160497"/>
    <lineage>
        <taxon>Eukaryota</taxon>
        <taxon>Fungi</taxon>
        <taxon>Dikarya</taxon>
        <taxon>Ascomycota</taxon>
        <taxon>Pezizomycotina</taxon>
        <taxon>Eurotiomycetes</taxon>
        <taxon>Eurotiomycetidae</taxon>
        <taxon>Eurotiales</taxon>
        <taxon>Aspergillaceae</taxon>
        <taxon>Aspergillus</taxon>
        <taxon>Aspergillus subgen. Aspergillus</taxon>
    </lineage>
</organism>
<dbReference type="SUPFAM" id="SSF103473">
    <property type="entry name" value="MFS general substrate transporter"/>
    <property type="match status" value="1"/>
</dbReference>
<evidence type="ECO:0000256" key="4">
    <source>
        <dbReference type="ARBA" id="ARBA00023136"/>
    </source>
</evidence>
<evidence type="ECO:0000256" key="5">
    <source>
        <dbReference type="SAM" id="MobiDB-lite"/>
    </source>
</evidence>
<dbReference type="InterPro" id="IPR011701">
    <property type="entry name" value="MFS"/>
</dbReference>
<dbReference type="GeneID" id="34459851"/>
<keyword evidence="3 6" id="KW-1133">Transmembrane helix</keyword>
<evidence type="ECO:0008006" key="9">
    <source>
        <dbReference type="Google" id="ProtNLM"/>
    </source>
</evidence>
<sequence>MADSSWEIPPGTVYLGNGHSGISGSDRDVNGRVVLHPQPSNDPNEPLNWPIHEKAINFSIACLFTLMVFETLDVGTVTWNAMEAELGFGYDFLNASYAAALAGLAVGCILFAPAALVFGRKPVLAGLAGSTNDTIIQISISDLFFVRQRATLTGVYTIMVVIGTYLSMIPAGYIVMNQGWRWVWWWYATLNTVIIILFVFAYGETRYRKSGNCFIGEEPSTPTPPHEDDTEKKTDSATPCPEAQQTVPVPFEHPTTPTPTRKTYIQRMTVFGSFSDFSIHSYWQHMWRPFILFFRIPAVAFIAIEYSLILCWVAVLATTQPILFAQPPYNFSIGVGNRNIAPFIGAIVGSAYGGPLNDLYVVFMARRREGIYHPETRLHMLVMPMLLTPLGLFLYGISISKDQDLPDSELVLSLRFP</sequence>
<feature type="transmembrane region" description="Helical" evidence="6">
    <location>
        <begin position="182"/>
        <end position="202"/>
    </location>
</feature>
<feature type="transmembrane region" description="Helical" evidence="6">
    <location>
        <begin position="340"/>
        <end position="365"/>
    </location>
</feature>
<dbReference type="RefSeq" id="XP_022399780.1">
    <property type="nucleotide sequence ID" value="XM_022543590.1"/>
</dbReference>
<dbReference type="Gene3D" id="1.20.1250.20">
    <property type="entry name" value="MFS general substrate transporter like domains"/>
    <property type="match status" value="1"/>
</dbReference>
<feature type="transmembrane region" description="Helical" evidence="6">
    <location>
        <begin position="377"/>
        <end position="397"/>
    </location>
</feature>
<feature type="region of interest" description="Disordered" evidence="5">
    <location>
        <begin position="217"/>
        <end position="252"/>
    </location>
</feature>
<evidence type="ECO:0000313" key="8">
    <source>
        <dbReference type="Proteomes" id="UP000184300"/>
    </source>
</evidence>
<evidence type="ECO:0000256" key="1">
    <source>
        <dbReference type="ARBA" id="ARBA00004141"/>
    </source>
</evidence>
<evidence type="ECO:0000256" key="2">
    <source>
        <dbReference type="ARBA" id="ARBA00022692"/>
    </source>
</evidence>
<evidence type="ECO:0000256" key="6">
    <source>
        <dbReference type="SAM" id="Phobius"/>
    </source>
</evidence>
<feature type="compositionally biased region" description="Basic and acidic residues" evidence="5">
    <location>
        <begin position="225"/>
        <end position="235"/>
    </location>
</feature>
<keyword evidence="8" id="KW-1185">Reference proteome</keyword>
<dbReference type="Pfam" id="PF07690">
    <property type="entry name" value="MFS_1"/>
    <property type="match status" value="1"/>
</dbReference>
<dbReference type="VEuPathDB" id="FungiDB:ASPGLDRAFT_26689"/>
<dbReference type="EMBL" id="KV878900">
    <property type="protein sequence ID" value="OJJ83082.1"/>
    <property type="molecule type" value="Genomic_DNA"/>
</dbReference>
<proteinExistence type="predicted"/>
<name>A0A1L9VGW7_ASPGL</name>
<feature type="transmembrane region" description="Helical" evidence="6">
    <location>
        <begin position="55"/>
        <end position="77"/>
    </location>
</feature>
<dbReference type="PANTHER" id="PTHR23502:SF50">
    <property type="entry name" value="TRANSPORTER, PUTATIVE (AFU_ORTHOLOGUE AFUA_5G00430)-RELATED"/>
    <property type="match status" value="1"/>
</dbReference>
<keyword evidence="4 6" id="KW-0472">Membrane</keyword>
<dbReference type="InterPro" id="IPR036259">
    <property type="entry name" value="MFS_trans_sf"/>
</dbReference>
<dbReference type="Proteomes" id="UP000184300">
    <property type="component" value="Unassembled WGS sequence"/>
</dbReference>
<reference evidence="8" key="1">
    <citation type="journal article" date="2017" name="Genome Biol.">
        <title>Comparative genomics reveals high biological diversity and specific adaptations in the industrially and medically important fungal genus Aspergillus.</title>
        <authorList>
            <person name="de Vries R.P."/>
            <person name="Riley R."/>
            <person name="Wiebenga A."/>
            <person name="Aguilar-Osorio G."/>
            <person name="Amillis S."/>
            <person name="Uchima C.A."/>
            <person name="Anderluh G."/>
            <person name="Asadollahi M."/>
            <person name="Askin M."/>
            <person name="Barry K."/>
            <person name="Battaglia E."/>
            <person name="Bayram O."/>
            <person name="Benocci T."/>
            <person name="Braus-Stromeyer S.A."/>
            <person name="Caldana C."/>
            <person name="Canovas D."/>
            <person name="Cerqueira G.C."/>
            <person name="Chen F."/>
            <person name="Chen W."/>
            <person name="Choi C."/>
            <person name="Clum A."/>
            <person name="Dos Santos R.A."/>
            <person name="Damasio A.R."/>
            <person name="Diallinas G."/>
            <person name="Emri T."/>
            <person name="Fekete E."/>
            <person name="Flipphi M."/>
            <person name="Freyberg S."/>
            <person name="Gallo A."/>
            <person name="Gournas C."/>
            <person name="Habgood R."/>
            <person name="Hainaut M."/>
            <person name="Harispe M.L."/>
            <person name="Henrissat B."/>
            <person name="Hilden K.S."/>
            <person name="Hope R."/>
            <person name="Hossain A."/>
            <person name="Karabika E."/>
            <person name="Karaffa L."/>
            <person name="Karanyi Z."/>
            <person name="Krasevec N."/>
            <person name="Kuo A."/>
            <person name="Kusch H."/>
            <person name="LaButti K."/>
            <person name="Lagendijk E.L."/>
            <person name="Lapidus A."/>
            <person name="Levasseur A."/>
            <person name="Lindquist E."/>
            <person name="Lipzen A."/>
            <person name="Logrieco A.F."/>
            <person name="MacCabe A."/>
            <person name="Maekelae M.R."/>
            <person name="Malavazi I."/>
            <person name="Melin P."/>
            <person name="Meyer V."/>
            <person name="Mielnichuk N."/>
            <person name="Miskei M."/>
            <person name="Molnar A.P."/>
            <person name="Mule G."/>
            <person name="Ngan C.Y."/>
            <person name="Orejas M."/>
            <person name="Orosz E."/>
            <person name="Ouedraogo J.P."/>
            <person name="Overkamp K.M."/>
            <person name="Park H.-S."/>
            <person name="Perrone G."/>
            <person name="Piumi F."/>
            <person name="Punt P.J."/>
            <person name="Ram A.F."/>
            <person name="Ramon A."/>
            <person name="Rauscher S."/>
            <person name="Record E."/>
            <person name="Riano-Pachon D.M."/>
            <person name="Robert V."/>
            <person name="Roehrig J."/>
            <person name="Ruller R."/>
            <person name="Salamov A."/>
            <person name="Salih N.S."/>
            <person name="Samson R.A."/>
            <person name="Sandor E."/>
            <person name="Sanguinetti M."/>
            <person name="Schuetze T."/>
            <person name="Sepcic K."/>
            <person name="Shelest E."/>
            <person name="Sherlock G."/>
            <person name="Sophianopoulou V."/>
            <person name="Squina F.M."/>
            <person name="Sun H."/>
            <person name="Susca A."/>
            <person name="Todd R.B."/>
            <person name="Tsang A."/>
            <person name="Unkles S.E."/>
            <person name="van de Wiele N."/>
            <person name="van Rossen-Uffink D."/>
            <person name="Oliveira J.V."/>
            <person name="Vesth T.C."/>
            <person name="Visser J."/>
            <person name="Yu J.-H."/>
            <person name="Zhou M."/>
            <person name="Andersen M.R."/>
            <person name="Archer D.B."/>
            <person name="Baker S.E."/>
            <person name="Benoit I."/>
            <person name="Brakhage A.A."/>
            <person name="Braus G.H."/>
            <person name="Fischer R."/>
            <person name="Frisvad J.C."/>
            <person name="Goldman G.H."/>
            <person name="Houbraken J."/>
            <person name="Oakley B."/>
            <person name="Pocsi I."/>
            <person name="Scazzocchio C."/>
            <person name="Seiboth B."/>
            <person name="vanKuyk P.A."/>
            <person name="Wortman J."/>
            <person name="Dyer P.S."/>
            <person name="Grigoriev I.V."/>
        </authorList>
    </citation>
    <scope>NUCLEOTIDE SEQUENCE [LARGE SCALE GENOMIC DNA]</scope>
    <source>
        <strain evidence="8">CBS 516.65</strain>
    </source>
</reference>
<feature type="transmembrane region" description="Helical" evidence="6">
    <location>
        <begin position="155"/>
        <end position="176"/>
    </location>
</feature>